<keyword evidence="3" id="KW-1185">Reference proteome</keyword>
<accession>A0A1B0C2T6</accession>
<dbReference type="PANTHER" id="PTHR12994:SF17">
    <property type="entry name" value="LD30995P"/>
    <property type="match status" value="1"/>
</dbReference>
<proteinExistence type="inferred from homology"/>
<dbReference type="Pfam" id="PF03577">
    <property type="entry name" value="Peptidase_C69"/>
    <property type="match status" value="1"/>
</dbReference>
<dbReference type="GO" id="GO:0016805">
    <property type="term" value="F:dipeptidase activity"/>
    <property type="evidence" value="ECO:0007669"/>
    <property type="project" value="InterPro"/>
</dbReference>
<reference evidence="3" key="1">
    <citation type="submission" date="2015-01" db="EMBL/GenBank/DDBJ databases">
        <authorList>
            <person name="Aksoy S."/>
            <person name="Warren W."/>
            <person name="Wilson R.K."/>
        </authorList>
    </citation>
    <scope>NUCLEOTIDE SEQUENCE [LARGE SCALE GENOMIC DNA]</scope>
    <source>
        <strain evidence="3">IAEA</strain>
    </source>
</reference>
<organism evidence="2 3">
    <name type="scientific">Glossina palpalis gambiensis</name>
    <dbReference type="NCBI Taxonomy" id="67801"/>
    <lineage>
        <taxon>Eukaryota</taxon>
        <taxon>Metazoa</taxon>
        <taxon>Ecdysozoa</taxon>
        <taxon>Arthropoda</taxon>
        <taxon>Hexapoda</taxon>
        <taxon>Insecta</taxon>
        <taxon>Pterygota</taxon>
        <taxon>Neoptera</taxon>
        <taxon>Endopterygota</taxon>
        <taxon>Diptera</taxon>
        <taxon>Brachycera</taxon>
        <taxon>Muscomorpha</taxon>
        <taxon>Hippoboscoidea</taxon>
        <taxon>Glossinidae</taxon>
        <taxon>Glossina</taxon>
    </lineage>
</organism>
<reference evidence="2" key="2">
    <citation type="submission" date="2020-05" db="UniProtKB">
        <authorList>
            <consortium name="EnsemblMetazoa"/>
        </authorList>
    </citation>
    <scope>IDENTIFICATION</scope>
    <source>
        <strain evidence="2">IAEA</strain>
    </source>
</reference>
<comment type="similarity">
    <text evidence="1">Belongs to the peptidase C69 family. Secernin subfamily.</text>
</comment>
<dbReference type="AlphaFoldDB" id="A0A1B0C2T6"/>
<dbReference type="InterPro" id="IPR005322">
    <property type="entry name" value="Peptidase_C69"/>
</dbReference>
<evidence type="ECO:0000313" key="3">
    <source>
        <dbReference type="Proteomes" id="UP000092460"/>
    </source>
</evidence>
<dbReference type="EnsemblMetazoa" id="GPPI047617-RA">
    <property type="protein sequence ID" value="GPPI047617-PA"/>
    <property type="gene ID" value="GPPI047617"/>
</dbReference>
<dbReference type="EMBL" id="JXJN01024689">
    <property type="status" value="NOT_ANNOTATED_CDS"/>
    <property type="molecule type" value="Genomic_DNA"/>
</dbReference>
<protein>
    <recommendedName>
        <fullName evidence="4">Secernin-2</fullName>
    </recommendedName>
</protein>
<dbReference type="Proteomes" id="UP000092460">
    <property type="component" value="Unassembled WGS sequence"/>
</dbReference>
<sequence>MSFGGNCFVVLPLHCANNTVVFGRNSEDETLVGVAQEIVYYDAAESLMGKTLELSDASSFRIILQKPKPHGIWGGDCGSNEHNVSVAITWTNSSANNLTALDIVRITLASCDTADNALERVGQLITEHGVEDVKFSLIICDPTKVWLVSCAGKLWAAQSLSEGYHHVPRNGLAVTTTIEKSSEDLQEALKAMGCWDGEGEIDFASCFNSSPDSTEEWSGPEPVGDGSYALASMFETLRTAAQATTSRSATVFVLCSDLISCHWFTGTPDTSESVFKPFLFATKPKISPLTKALADNEMTLLHKLHSQRKAASLKHLKALETACVEEVSAYLAEHPEVNEELDELMKDCVEAEVKFYR</sequence>
<name>A0A1B0C2T6_9MUSC</name>
<dbReference type="PANTHER" id="PTHR12994">
    <property type="entry name" value="SECERNIN"/>
    <property type="match status" value="1"/>
</dbReference>
<dbReference type="VEuPathDB" id="VectorBase:GPPI047617"/>
<evidence type="ECO:0008006" key="4">
    <source>
        <dbReference type="Google" id="ProtNLM"/>
    </source>
</evidence>
<dbReference type="STRING" id="67801.A0A1B0C2T6"/>
<dbReference type="GO" id="GO:0070004">
    <property type="term" value="F:cysteine-type exopeptidase activity"/>
    <property type="evidence" value="ECO:0007669"/>
    <property type="project" value="InterPro"/>
</dbReference>
<evidence type="ECO:0000256" key="1">
    <source>
        <dbReference type="ARBA" id="ARBA00005705"/>
    </source>
</evidence>
<dbReference type="GO" id="GO:0006508">
    <property type="term" value="P:proteolysis"/>
    <property type="evidence" value="ECO:0007669"/>
    <property type="project" value="InterPro"/>
</dbReference>
<evidence type="ECO:0000313" key="2">
    <source>
        <dbReference type="EnsemblMetazoa" id="GPPI047617-PA"/>
    </source>
</evidence>